<proteinExistence type="predicted"/>
<evidence type="ECO:0000313" key="2">
    <source>
        <dbReference type="EMBL" id="QEM82174.1"/>
    </source>
</evidence>
<dbReference type="Proteomes" id="UP000324285">
    <property type="component" value="Chromosome"/>
</dbReference>
<feature type="domain" description="Glycosyltransferase 2-like" evidence="1">
    <location>
        <begin position="8"/>
        <end position="128"/>
    </location>
</feature>
<dbReference type="Pfam" id="PF00535">
    <property type="entry name" value="Glycos_transf_2"/>
    <property type="match status" value="1"/>
</dbReference>
<evidence type="ECO:0000259" key="1">
    <source>
        <dbReference type="Pfam" id="PF00535"/>
    </source>
</evidence>
<dbReference type="AlphaFoldDB" id="A0A5C1NG80"/>
<name>A0A5C1NG80_9GAMM</name>
<dbReference type="OrthoDB" id="9801954at2"/>
<keyword evidence="3" id="KW-1185">Reference proteome</keyword>
<sequence>MMSPKIQIVTRTKDRPLFLARALESICSQTYSNWHCTIVNDGGDPLPVDQLVAGFADEHRSRISVIHNGTSLGMEAASNVGLKDHPADYYVIHDDDDSWASDFLEVCVGRLEELRDTSVQGVVASTIKVQESVEGEQIVSKKTSRFLPEVTSFTIPRVAQNNPFMPIAFVYSSKALDLLQGYDESLPVVGDWEFNLRFVRHFDIAYVPDTTAYYHVRTATRGDSSDNSISKGLLHQHYRSLIINRHIRDAIKEGSLSLGHLLAAAEPGIHSNRLGEKLSYLYPRLRKLHPRALMAKWRGGK</sequence>
<organism evidence="2 3">
    <name type="scientific">Halomonas binhaiensis</name>
    <dbReference type="NCBI Taxonomy" id="2562282"/>
    <lineage>
        <taxon>Bacteria</taxon>
        <taxon>Pseudomonadati</taxon>
        <taxon>Pseudomonadota</taxon>
        <taxon>Gammaproteobacteria</taxon>
        <taxon>Oceanospirillales</taxon>
        <taxon>Halomonadaceae</taxon>
        <taxon>Halomonas</taxon>
    </lineage>
</organism>
<dbReference type="InterPro" id="IPR001173">
    <property type="entry name" value="Glyco_trans_2-like"/>
</dbReference>
<gene>
    <name evidence="2" type="ORF">E4T21_11920</name>
</gene>
<dbReference type="KEGG" id="hbh:E4T21_11920"/>
<dbReference type="Gene3D" id="3.90.550.10">
    <property type="entry name" value="Spore Coat Polysaccharide Biosynthesis Protein SpsA, Chain A"/>
    <property type="match status" value="1"/>
</dbReference>
<reference evidence="2" key="1">
    <citation type="submission" date="2021-02" db="EMBL/GenBank/DDBJ databases">
        <title>Strain Y2R2, a novel species of the genus Halomonas.</title>
        <authorList>
            <person name="Huang H."/>
        </authorList>
    </citation>
    <scope>NUCLEOTIDE SEQUENCE</scope>
    <source>
        <strain evidence="2">Y2R2</strain>
    </source>
</reference>
<dbReference type="RefSeq" id="WP_149285184.1">
    <property type="nucleotide sequence ID" value="NZ_CP038437.2"/>
</dbReference>
<protein>
    <submittedName>
        <fullName evidence="2">Glycosyltransferase</fullName>
    </submittedName>
</protein>
<dbReference type="EMBL" id="CP038437">
    <property type="protein sequence ID" value="QEM82174.1"/>
    <property type="molecule type" value="Genomic_DNA"/>
</dbReference>
<dbReference type="InterPro" id="IPR029044">
    <property type="entry name" value="Nucleotide-diphossugar_trans"/>
</dbReference>
<evidence type="ECO:0000313" key="3">
    <source>
        <dbReference type="Proteomes" id="UP000324285"/>
    </source>
</evidence>
<dbReference type="GO" id="GO:0016758">
    <property type="term" value="F:hexosyltransferase activity"/>
    <property type="evidence" value="ECO:0007669"/>
    <property type="project" value="UniProtKB-ARBA"/>
</dbReference>
<dbReference type="PANTHER" id="PTHR22916:SF64">
    <property type="entry name" value="TRANSFERASE, PUTATIVE-RELATED"/>
    <property type="match status" value="1"/>
</dbReference>
<dbReference type="PANTHER" id="PTHR22916">
    <property type="entry name" value="GLYCOSYLTRANSFERASE"/>
    <property type="match status" value="1"/>
</dbReference>
<accession>A0A5C1NG80</accession>
<dbReference type="SUPFAM" id="SSF53448">
    <property type="entry name" value="Nucleotide-diphospho-sugar transferases"/>
    <property type="match status" value="1"/>
</dbReference>
<dbReference type="CDD" id="cd00761">
    <property type="entry name" value="Glyco_tranf_GTA_type"/>
    <property type="match status" value="1"/>
</dbReference>